<dbReference type="Proteomes" id="UP000683310">
    <property type="component" value="Chromosome"/>
</dbReference>
<name>A0ABX8D196_9NOCA</name>
<organism evidence="3 4">
    <name type="scientific">Nocardia tengchongensis</name>
    <dbReference type="NCBI Taxonomy" id="2055889"/>
    <lineage>
        <taxon>Bacteria</taxon>
        <taxon>Bacillati</taxon>
        <taxon>Actinomycetota</taxon>
        <taxon>Actinomycetes</taxon>
        <taxon>Mycobacteriales</taxon>
        <taxon>Nocardiaceae</taxon>
        <taxon>Nocardia</taxon>
    </lineage>
</organism>
<evidence type="ECO:0000256" key="1">
    <source>
        <dbReference type="ARBA" id="ARBA00006226"/>
    </source>
</evidence>
<evidence type="ECO:0000313" key="3">
    <source>
        <dbReference type="EMBL" id="QVI24480.1"/>
    </source>
</evidence>
<protein>
    <submittedName>
        <fullName evidence="3">Type II toxin-antitoxin system RelE/ParE family toxin</fullName>
    </submittedName>
</protein>
<gene>
    <name evidence="3" type="ORF">KHQ06_18185</name>
</gene>
<reference evidence="3 4" key="1">
    <citation type="submission" date="2021-04" db="EMBL/GenBank/DDBJ databases">
        <title>Nocardia tengchongensis.</title>
        <authorList>
            <person name="Zhuang k."/>
            <person name="Ran Y."/>
            <person name="Li W."/>
        </authorList>
    </citation>
    <scope>NUCLEOTIDE SEQUENCE [LARGE SCALE GENOMIC DNA]</scope>
    <source>
        <strain evidence="3 4">CFH S0057</strain>
    </source>
</reference>
<proteinExistence type="inferred from homology"/>
<keyword evidence="2" id="KW-1277">Toxin-antitoxin system</keyword>
<accession>A0ABX8D196</accession>
<sequence length="88" mass="9992">MTYAVEFTPTARREIAKLPERIAWAVLEFCSGPLAENPHRVGKPLIGDLAGLHSARRGEYRVIYAIYDERVVVEVATVRHRGTAYRPR</sequence>
<dbReference type="SUPFAM" id="SSF143011">
    <property type="entry name" value="RelE-like"/>
    <property type="match status" value="1"/>
</dbReference>
<dbReference type="PANTHER" id="PTHR35601:SF1">
    <property type="entry name" value="TOXIN RELE"/>
    <property type="match status" value="1"/>
</dbReference>
<dbReference type="InterPro" id="IPR007712">
    <property type="entry name" value="RelE/ParE_toxin"/>
</dbReference>
<evidence type="ECO:0000313" key="4">
    <source>
        <dbReference type="Proteomes" id="UP000683310"/>
    </source>
</evidence>
<dbReference type="InterPro" id="IPR035093">
    <property type="entry name" value="RelE/ParE_toxin_dom_sf"/>
</dbReference>
<dbReference type="PANTHER" id="PTHR35601">
    <property type="entry name" value="TOXIN RELE"/>
    <property type="match status" value="1"/>
</dbReference>
<dbReference type="EMBL" id="CP074371">
    <property type="protein sequence ID" value="QVI24480.1"/>
    <property type="molecule type" value="Genomic_DNA"/>
</dbReference>
<dbReference type="Pfam" id="PF05016">
    <property type="entry name" value="ParE_toxin"/>
    <property type="match status" value="1"/>
</dbReference>
<dbReference type="RefSeq" id="WP_213560543.1">
    <property type="nucleotide sequence ID" value="NZ_JBHZDI010000141.1"/>
</dbReference>
<evidence type="ECO:0000256" key="2">
    <source>
        <dbReference type="ARBA" id="ARBA00022649"/>
    </source>
</evidence>
<keyword evidence="4" id="KW-1185">Reference proteome</keyword>
<comment type="similarity">
    <text evidence="1">Belongs to the RelE toxin family.</text>
</comment>
<dbReference type="Gene3D" id="3.30.2310.20">
    <property type="entry name" value="RelE-like"/>
    <property type="match status" value="1"/>
</dbReference>